<reference evidence="6" key="2">
    <citation type="submission" date="2022-03" db="EMBL/GenBank/DDBJ databases">
        <title>First case of bacteraemia caused by Dielma fastidiosa in a patient hospitalised with diverticulitis.</title>
        <authorList>
            <person name="Forman-Ankjaer B."/>
            <person name="Hvid-Jensen F."/>
            <person name="Kobel C.M."/>
            <person name="Greve T."/>
        </authorList>
    </citation>
    <scope>NUCLEOTIDE SEQUENCE</scope>
    <source>
        <strain evidence="6">AUH_DF_2021</strain>
    </source>
</reference>
<dbReference type="GeneID" id="94441720"/>
<evidence type="ECO:0000256" key="1">
    <source>
        <dbReference type="ARBA" id="ARBA00023015"/>
    </source>
</evidence>
<dbReference type="CDD" id="cd00090">
    <property type="entry name" value="HTH_ARSR"/>
    <property type="match status" value="1"/>
</dbReference>
<organism evidence="7 8">
    <name type="scientific">Dielma fastidiosa</name>
    <dbReference type="NCBI Taxonomy" id="1034346"/>
    <lineage>
        <taxon>Bacteria</taxon>
        <taxon>Bacillati</taxon>
        <taxon>Bacillota</taxon>
        <taxon>Erysipelotrichia</taxon>
        <taxon>Erysipelotrichales</taxon>
        <taxon>Erysipelotrichaceae</taxon>
        <taxon>Dielma</taxon>
    </lineage>
</organism>
<evidence type="ECO:0000259" key="5">
    <source>
        <dbReference type="PROSITE" id="PS50995"/>
    </source>
</evidence>
<dbReference type="AlphaFoldDB" id="A0A2V2EZ94"/>
<dbReference type="InterPro" id="IPR036390">
    <property type="entry name" value="WH_DNA-bd_sf"/>
</dbReference>
<feature type="region of interest" description="Disordered" evidence="4">
    <location>
        <begin position="175"/>
        <end position="197"/>
    </location>
</feature>
<dbReference type="InterPro" id="IPR023187">
    <property type="entry name" value="Tscrpt_reg_MarR-type_CS"/>
</dbReference>
<dbReference type="Gene3D" id="1.10.10.10">
    <property type="entry name" value="Winged helix-like DNA-binding domain superfamily/Winged helix DNA-binding domain"/>
    <property type="match status" value="1"/>
</dbReference>
<dbReference type="PROSITE" id="PS50995">
    <property type="entry name" value="HTH_MARR_2"/>
    <property type="match status" value="1"/>
</dbReference>
<dbReference type="Proteomes" id="UP000247612">
    <property type="component" value="Unassembled WGS sequence"/>
</dbReference>
<dbReference type="SMART" id="SM00347">
    <property type="entry name" value="HTH_MARR"/>
    <property type="match status" value="1"/>
</dbReference>
<dbReference type="EMBL" id="JALDAW010000008">
    <property type="protein sequence ID" value="MDY5166858.1"/>
    <property type="molecule type" value="Genomic_DNA"/>
</dbReference>
<dbReference type="PANTHER" id="PTHR42756">
    <property type="entry name" value="TRANSCRIPTIONAL REGULATOR, MARR"/>
    <property type="match status" value="1"/>
</dbReference>
<evidence type="ECO:0000256" key="3">
    <source>
        <dbReference type="ARBA" id="ARBA00023163"/>
    </source>
</evidence>
<dbReference type="InterPro" id="IPR036388">
    <property type="entry name" value="WH-like_DNA-bd_sf"/>
</dbReference>
<evidence type="ECO:0000313" key="7">
    <source>
        <dbReference type="EMBL" id="PXX81715.1"/>
    </source>
</evidence>
<dbReference type="InterPro" id="IPR000835">
    <property type="entry name" value="HTH_MarR-typ"/>
</dbReference>
<dbReference type="GO" id="GO:0003700">
    <property type="term" value="F:DNA-binding transcription factor activity"/>
    <property type="evidence" value="ECO:0007669"/>
    <property type="project" value="InterPro"/>
</dbReference>
<dbReference type="Proteomes" id="UP001276902">
    <property type="component" value="Unassembled WGS sequence"/>
</dbReference>
<feature type="domain" description="HTH marR-type" evidence="5">
    <location>
        <begin position="47"/>
        <end position="168"/>
    </location>
</feature>
<accession>A0A2V2EZ94</accession>
<keyword evidence="2 7" id="KW-0238">DNA-binding</keyword>
<name>A0A2V2EZ94_9FIRM</name>
<dbReference type="SUPFAM" id="SSF46785">
    <property type="entry name" value="Winged helix' DNA-binding domain"/>
    <property type="match status" value="1"/>
</dbReference>
<dbReference type="PRINTS" id="PR00598">
    <property type="entry name" value="HTHMARR"/>
</dbReference>
<dbReference type="RefSeq" id="WP_022936631.1">
    <property type="nucleotide sequence ID" value="NZ_BAABZA010000001.1"/>
</dbReference>
<keyword evidence="1" id="KW-0805">Transcription regulation</keyword>
<gene>
    <name evidence="7" type="ORF">DES51_101327</name>
    <name evidence="6" type="ORF">MQE39_01800</name>
</gene>
<keyword evidence="8" id="KW-1185">Reference proteome</keyword>
<dbReference type="OrthoDB" id="7427954at2"/>
<evidence type="ECO:0000256" key="2">
    <source>
        <dbReference type="ARBA" id="ARBA00023125"/>
    </source>
</evidence>
<dbReference type="GO" id="GO:0003677">
    <property type="term" value="F:DNA binding"/>
    <property type="evidence" value="ECO:0007669"/>
    <property type="project" value="UniProtKB-KW"/>
</dbReference>
<feature type="compositionally biased region" description="Basic and acidic residues" evidence="4">
    <location>
        <begin position="188"/>
        <end position="197"/>
    </location>
</feature>
<sequence>MNKENLERCTQCPNECLRDELKCGRGRKFFNETSQDEGKKHHDHHGQKDLTHLLMRCGYILERKTNRRGQSRILKLLAENELLSQKELQQKLEIEAGSLSETIAKLEARGLILREKDEQDKRRMLVRLSEQGQLAASQETIEDPDAIYDVLSDEEKAELQAILIKLTDKWSFDYHGTKDHHRHHKSKERSGLNERKE</sequence>
<reference evidence="7 8" key="1">
    <citation type="submission" date="2018-05" db="EMBL/GenBank/DDBJ databases">
        <title>Genomic Encyclopedia of Type Strains, Phase IV (KMG-IV): sequencing the most valuable type-strain genomes for metagenomic binning, comparative biology and taxonomic classification.</title>
        <authorList>
            <person name="Goeker M."/>
        </authorList>
    </citation>
    <scope>NUCLEOTIDE SEQUENCE [LARGE SCALE GENOMIC DNA]</scope>
    <source>
        <strain evidence="7 8">JC118</strain>
    </source>
</reference>
<dbReference type="InterPro" id="IPR011991">
    <property type="entry name" value="ArsR-like_HTH"/>
</dbReference>
<protein>
    <submittedName>
        <fullName evidence="6 7">MarR family transcriptional regulator</fullName>
    </submittedName>
</protein>
<evidence type="ECO:0000313" key="8">
    <source>
        <dbReference type="Proteomes" id="UP000247612"/>
    </source>
</evidence>
<evidence type="ECO:0000256" key="4">
    <source>
        <dbReference type="SAM" id="MobiDB-lite"/>
    </source>
</evidence>
<proteinExistence type="predicted"/>
<dbReference type="PROSITE" id="PS01117">
    <property type="entry name" value="HTH_MARR_1"/>
    <property type="match status" value="1"/>
</dbReference>
<keyword evidence="3" id="KW-0804">Transcription</keyword>
<evidence type="ECO:0000313" key="6">
    <source>
        <dbReference type="EMBL" id="MDY5166858.1"/>
    </source>
</evidence>
<dbReference type="Pfam" id="PF01047">
    <property type="entry name" value="MarR"/>
    <property type="match status" value="1"/>
</dbReference>
<dbReference type="EMBL" id="QJKH01000001">
    <property type="protein sequence ID" value="PXX81715.1"/>
    <property type="molecule type" value="Genomic_DNA"/>
</dbReference>
<feature type="compositionally biased region" description="Basic residues" evidence="4">
    <location>
        <begin position="178"/>
        <end position="187"/>
    </location>
</feature>
<dbReference type="STRING" id="1034346.GCA_000313565_00323"/>
<dbReference type="PANTHER" id="PTHR42756:SF1">
    <property type="entry name" value="TRANSCRIPTIONAL REPRESSOR OF EMRAB OPERON"/>
    <property type="match status" value="1"/>
</dbReference>
<comment type="caution">
    <text evidence="7">The sequence shown here is derived from an EMBL/GenBank/DDBJ whole genome shotgun (WGS) entry which is preliminary data.</text>
</comment>